<gene>
    <name evidence="2" type="ORF">EJ913_11540</name>
</gene>
<protein>
    <submittedName>
        <fullName evidence="2">Uncharacterized protein</fullName>
    </submittedName>
</protein>
<evidence type="ECO:0000313" key="3">
    <source>
        <dbReference type="Proteomes" id="UP000280346"/>
    </source>
</evidence>
<accession>A0A433JAC7</accession>
<keyword evidence="1" id="KW-0472">Membrane</keyword>
<reference evidence="2 3" key="1">
    <citation type="submission" date="2018-12" db="EMBL/GenBank/DDBJ databases">
        <authorList>
            <person name="Yang Y."/>
        </authorList>
    </citation>
    <scope>NUCLEOTIDE SEQUENCE [LARGE SCALE GENOMIC DNA]</scope>
    <source>
        <strain evidence="2 3">GSF71</strain>
    </source>
</reference>
<evidence type="ECO:0000313" key="2">
    <source>
        <dbReference type="EMBL" id="RUQ72224.1"/>
    </source>
</evidence>
<dbReference type="OrthoDB" id="7305541at2"/>
<name>A0A433JAC7_9PROT</name>
<dbReference type="Proteomes" id="UP000280346">
    <property type="component" value="Unassembled WGS sequence"/>
</dbReference>
<keyword evidence="3" id="KW-1185">Reference proteome</keyword>
<keyword evidence="1" id="KW-0812">Transmembrane</keyword>
<organism evidence="2 3">
    <name type="scientific">Azospirillum doebereinerae</name>
    <dbReference type="NCBI Taxonomy" id="92933"/>
    <lineage>
        <taxon>Bacteria</taxon>
        <taxon>Pseudomonadati</taxon>
        <taxon>Pseudomonadota</taxon>
        <taxon>Alphaproteobacteria</taxon>
        <taxon>Rhodospirillales</taxon>
        <taxon>Azospirillaceae</taxon>
        <taxon>Azospirillum</taxon>
    </lineage>
</organism>
<dbReference type="AlphaFoldDB" id="A0A433JAC7"/>
<sequence length="123" mass="12329">MFEPGTLRVTCIALLVLGALFGGAGVALHVRGLLLADAVAEGGGQAEAACFAAARRIGGAVAPTAEGLILAVPDTADQRTALTDASGLLAFCPGMEMAYFCMGKGCGADGKVAMRMELRRAGS</sequence>
<dbReference type="EMBL" id="RZIJ01000007">
    <property type="protein sequence ID" value="RUQ72224.1"/>
    <property type="molecule type" value="Genomic_DNA"/>
</dbReference>
<evidence type="ECO:0000256" key="1">
    <source>
        <dbReference type="SAM" id="Phobius"/>
    </source>
</evidence>
<dbReference type="RefSeq" id="WP_126997968.1">
    <property type="nucleotide sequence ID" value="NZ_CP173192.1"/>
</dbReference>
<comment type="caution">
    <text evidence="2">The sequence shown here is derived from an EMBL/GenBank/DDBJ whole genome shotgun (WGS) entry which is preliminary data.</text>
</comment>
<feature type="transmembrane region" description="Helical" evidence="1">
    <location>
        <begin position="6"/>
        <end position="28"/>
    </location>
</feature>
<keyword evidence="1" id="KW-1133">Transmembrane helix</keyword>
<proteinExistence type="predicted"/>